<keyword evidence="4 5" id="KW-0472">Membrane</keyword>
<dbReference type="EMBL" id="JACOON010000006">
    <property type="protein sequence ID" value="MBC5649013.1"/>
    <property type="molecule type" value="Genomic_DNA"/>
</dbReference>
<dbReference type="InterPro" id="IPR004841">
    <property type="entry name" value="AA-permease/SLC12A_dom"/>
</dbReference>
<evidence type="ECO:0000256" key="4">
    <source>
        <dbReference type="ARBA" id="ARBA00023136"/>
    </source>
</evidence>
<proteinExistence type="predicted"/>
<accession>A0ABR7EH48</accession>
<evidence type="ECO:0000256" key="1">
    <source>
        <dbReference type="ARBA" id="ARBA00004141"/>
    </source>
</evidence>
<evidence type="ECO:0000256" key="3">
    <source>
        <dbReference type="ARBA" id="ARBA00022989"/>
    </source>
</evidence>
<dbReference type="Pfam" id="PF00324">
    <property type="entry name" value="AA_permease"/>
    <property type="match status" value="1"/>
</dbReference>
<evidence type="ECO:0000256" key="5">
    <source>
        <dbReference type="SAM" id="Phobius"/>
    </source>
</evidence>
<keyword evidence="2 5" id="KW-0812">Transmembrane</keyword>
<comment type="caution">
    <text evidence="7">The sequence shown here is derived from an EMBL/GenBank/DDBJ whole genome shotgun (WGS) entry which is preliminary data.</text>
</comment>
<comment type="subcellular location">
    <subcellularLocation>
        <location evidence="1">Membrane</location>
        <topology evidence="1">Multi-pass membrane protein</topology>
    </subcellularLocation>
</comment>
<gene>
    <name evidence="7" type="ORF">H8S18_11750</name>
</gene>
<evidence type="ECO:0000313" key="8">
    <source>
        <dbReference type="Proteomes" id="UP000606889"/>
    </source>
</evidence>
<organism evidence="7 8">
    <name type="scientific">Christensenella tenuis</name>
    <dbReference type="NCBI Taxonomy" id="2763033"/>
    <lineage>
        <taxon>Bacteria</taxon>
        <taxon>Bacillati</taxon>
        <taxon>Bacillota</taxon>
        <taxon>Clostridia</taxon>
        <taxon>Christensenellales</taxon>
        <taxon>Christensenellaceae</taxon>
        <taxon>Christensenella</taxon>
    </lineage>
</organism>
<dbReference type="Proteomes" id="UP000606889">
    <property type="component" value="Unassembled WGS sequence"/>
</dbReference>
<evidence type="ECO:0000259" key="6">
    <source>
        <dbReference type="Pfam" id="PF00324"/>
    </source>
</evidence>
<sequence>MSRHRRKAYAQVRSGPFISIIIFNFIGFEVVTTYASDMQNPKKELPRAIIRRGL</sequence>
<name>A0ABR7EH48_9FIRM</name>
<keyword evidence="3 5" id="KW-1133">Transmembrane helix</keyword>
<feature type="transmembrane region" description="Helical" evidence="5">
    <location>
        <begin position="12"/>
        <end position="35"/>
    </location>
</feature>
<protein>
    <submittedName>
        <fullName evidence="7">APC family permease</fullName>
    </submittedName>
</protein>
<reference evidence="7 8" key="1">
    <citation type="submission" date="2020-08" db="EMBL/GenBank/DDBJ databases">
        <title>Genome public.</title>
        <authorList>
            <person name="Liu C."/>
            <person name="Sun Q."/>
        </authorList>
    </citation>
    <scope>NUCLEOTIDE SEQUENCE [LARGE SCALE GENOMIC DNA]</scope>
    <source>
        <strain evidence="7 8">NSJ-35</strain>
    </source>
</reference>
<evidence type="ECO:0000313" key="7">
    <source>
        <dbReference type="EMBL" id="MBC5649013.1"/>
    </source>
</evidence>
<keyword evidence="8" id="KW-1185">Reference proteome</keyword>
<dbReference type="Gene3D" id="1.20.1740.10">
    <property type="entry name" value="Amino acid/polyamine transporter I"/>
    <property type="match status" value="1"/>
</dbReference>
<feature type="domain" description="Amino acid permease/ SLC12A" evidence="6">
    <location>
        <begin position="18"/>
        <end position="50"/>
    </location>
</feature>
<evidence type="ECO:0000256" key="2">
    <source>
        <dbReference type="ARBA" id="ARBA00022692"/>
    </source>
</evidence>